<evidence type="ECO:0000313" key="2">
    <source>
        <dbReference type="Proteomes" id="UP000198211"/>
    </source>
</evidence>
<dbReference type="OrthoDB" id="114530at2759"/>
<protein>
    <submittedName>
        <fullName evidence="1">Uncharacterized protein</fullName>
    </submittedName>
</protein>
<dbReference type="AlphaFoldDB" id="A0A225VS98"/>
<proteinExistence type="predicted"/>
<keyword evidence="2" id="KW-1185">Reference proteome</keyword>
<accession>A0A225VS98</accession>
<dbReference type="Proteomes" id="UP000198211">
    <property type="component" value="Unassembled WGS sequence"/>
</dbReference>
<reference evidence="2" key="1">
    <citation type="submission" date="2017-03" db="EMBL/GenBank/DDBJ databases">
        <title>Phytopthora megakarya and P. palmivora, two closely related causual agents of cacao black pod achieved similar genome size and gene model numbers by different mechanisms.</title>
        <authorList>
            <person name="Ali S."/>
            <person name="Shao J."/>
            <person name="Larry D.J."/>
            <person name="Kronmiller B."/>
            <person name="Shen D."/>
            <person name="Strem M.D."/>
            <person name="Melnick R.L."/>
            <person name="Guiltinan M.J."/>
            <person name="Tyler B.M."/>
            <person name="Meinhardt L.W."/>
            <person name="Bailey B.A."/>
        </authorList>
    </citation>
    <scope>NUCLEOTIDE SEQUENCE [LARGE SCALE GENOMIC DNA]</scope>
    <source>
        <strain evidence="2">zdho120</strain>
    </source>
</reference>
<comment type="caution">
    <text evidence="1">The sequence shown here is derived from an EMBL/GenBank/DDBJ whole genome shotgun (WGS) entry which is preliminary data.</text>
</comment>
<gene>
    <name evidence="1" type="ORF">PHMEG_00019934</name>
</gene>
<evidence type="ECO:0000313" key="1">
    <source>
        <dbReference type="EMBL" id="OWZ07647.1"/>
    </source>
</evidence>
<organism evidence="1 2">
    <name type="scientific">Phytophthora megakarya</name>
    <dbReference type="NCBI Taxonomy" id="4795"/>
    <lineage>
        <taxon>Eukaryota</taxon>
        <taxon>Sar</taxon>
        <taxon>Stramenopiles</taxon>
        <taxon>Oomycota</taxon>
        <taxon>Peronosporomycetes</taxon>
        <taxon>Peronosporales</taxon>
        <taxon>Peronosporaceae</taxon>
        <taxon>Phytophthora</taxon>
    </lineage>
</organism>
<dbReference type="EMBL" id="NBNE01003455">
    <property type="protein sequence ID" value="OWZ07647.1"/>
    <property type="molecule type" value="Genomic_DNA"/>
</dbReference>
<name>A0A225VS98_9STRA</name>
<sequence length="49" mass="5539">MSNGYCWAHGGGKRCEGNGCIKPAYEHTQNLCELHFVHVKLRDDNHRGV</sequence>